<evidence type="ECO:0000259" key="2">
    <source>
        <dbReference type="Pfam" id="PF02272"/>
    </source>
</evidence>
<dbReference type="SUPFAM" id="SSF64182">
    <property type="entry name" value="DHH phosphoesterases"/>
    <property type="match status" value="1"/>
</dbReference>
<protein>
    <submittedName>
        <fullName evidence="3">Phosphodiesterase</fullName>
    </submittedName>
</protein>
<name>A0AA48K9R2_9BACT</name>
<dbReference type="EMBL" id="AP027080">
    <property type="protein sequence ID" value="BDU73776.1"/>
    <property type="molecule type" value="Genomic_DNA"/>
</dbReference>
<keyword evidence="4" id="KW-1185">Reference proteome</keyword>
<feature type="domain" description="DDH" evidence="1">
    <location>
        <begin position="14"/>
        <end position="164"/>
    </location>
</feature>
<feature type="domain" description="DHHA1" evidence="2">
    <location>
        <begin position="242"/>
        <end position="316"/>
    </location>
</feature>
<evidence type="ECO:0000313" key="3">
    <source>
        <dbReference type="EMBL" id="BDU73776.1"/>
    </source>
</evidence>
<evidence type="ECO:0000313" key="4">
    <source>
        <dbReference type="Proteomes" id="UP001238179"/>
    </source>
</evidence>
<dbReference type="Proteomes" id="UP001238179">
    <property type="component" value="Chromosome"/>
</dbReference>
<dbReference type="PANTHER" id="PTHR47618:SF1">
    <property type="entry name" value="BIFUNCTIONAL OLIGORIBONUCLEASE AND PAP PHOSPHATASE NRNA"/>
    <property type="match status" value="1"/>
</dbReference>
<dbReference type="KEGG" id="msil:METEAL_29500"/>
<dbReference type="GO" id="GO:0003676">
    <property type="term" value="F:nucleic acid binding"/>
    <property type="evidence" value="ECO:0007669"/>
    <property type="project" value="InterPro"/>
</dbReference>
<reference evidence="4" key="1">
    <citation type="journal article" date="2023" name="Int. J. Syst. Evol. Microbiol.">
        <title>Mesoterricola silvestris gen. nov., sp. nov., Mesoterricola sediminis sp. nov., Geothrix oryzae sp. nov., Geothrix edaphica sp. nov., Geothrix rubra sp. nov., and Geothrix limicola sp. nov., six novel members of Acidobacteriota isolated from soils.</title>
        <authorList>
            <person name="Itoh H."/>
            <person name="Sugisawa Y."/>
            <person name="Mise K."/>
            <person name="Xu Z."/>
            <person name="Kuniyasu M."/>
            <person name="Ushijima N."/>
            <person name="Kawano K."/>
            <person name="Kobayashi E."/>
            <person name="Shiratori Y."/>
            <person name="Masuda Y."/>
            <person name="Senoo K."/>
        </authorList>
    </citation>
    <scope>NUCLEOTIDE SEQUENCE [LARGE SCALE GENOMIC DNA]</scope>
    <source>
        <strain evidence="4">W79</strain>
    </source>
</reference>
<evidence type="ECO:0000259" key="1">
    <source>
        <dbReference type="Pfam" id="PF01368"/>
    </source>
</evidence>
<dbReference type="PANTHER" id="PTHR47618">
    <property type="entry name" value="BIFUNCTIONAL OLIGORIBONUCLEASE AND PAP PHOSPHATASE NRNA"/>
    <property type="match status" value="1"/>
</dbReference>
<dbReference type="InterPro" id="IPR003156">
    <property type="entry name" value="DHHA1_dom"/>
</dbReference>
<dbReference type="Gene3D" id="3.90.1640.10">
    <property type="entry name" value="inorganic pyrophosphatase (n-terminal core)"/>
    <property type="match status" value="1"/>
</dbReference>
<dbReference type="Pfam" id="PF01368">
    <property type="entry name" value="DHH"/>
    <property type="match status" value="1"/>
</dbReference>
<proteinExistence type="predicted"/>
<gene>
    <name evidence="3" type="ORF">METEAL_29500</name>
</gene>
<dbReference type="InterPro" id="IPR051319">
    <property type="entry name" value="Oligoribo/pAp-PDE_c-di-AMP_PDE"/>
</dbReference>
<dbReference type="Pfam" id="PF02272">
    <property type="entry name" value="DHHA1"/>
    <property type="match status" value="1"/>
</dbReference>
<accession>A0AA48K9R2</accession>
<dbReference type="InterPro" id="IPR038763">
    <property type="entry name" value="DHH_sf"/>
</dbReference>
<dbReference type="AlphaFoldDB" id="A0AA48K9R2"/>
<dbReference type="Gene3D" id="3.10.310.30">
    <property type="match status" value="1"/>
</dbReference>
<dbReference type="RefSeq" id="WP_316412444.1">
    <property type="nucleotide sequence ID" value="NZ_AP027080.1"/>
</dbReference>
<dbReference type="InterPro" id="IPR001667">
    <property type="entry name" value="DDH_dom"/>
</dbReference>
<sequence>MLNRFNAFLENQDRILLTTHENPDGDGIGAMVGLAHYLKARGKEVRIVVHPRLPDFLAFLDPGGWVEALDLDGRHRDLAAWPSTWIIVDASEPHRLGPLLPAFQATPAVTACLDHHLKDAPAGFREEFTDPTASASAELVYELAVAHMPLPLPAPMADALYAGVVEDTGNFRFSNATAKVHRMAAQLIEQGVAPARIYQNLYHQGRLEKLRLTGRAFDKLVLQGQGRYARISLTQADLDACGANHDDMETLVNRPLELKGVEVSCLLYELADGRVKASLRSREQANVNQVCRRFGGGGHRLASGAKLDGPLSKAQNEMDAAVLAQLEADFA</sequence>
<organism evidence="3 4">
    <name type="scientific">Mesoterricola silvestris</name>
    <dbReference type="NCBI Taxonomy" id="2927979"/>
    <lineage>
        <taxon>Bacteria</taxon>
        <taxon>Pseudomonadati</taxon>
        <taxon>Acidobacteriota</taxon>
        <taxon>Holophagae</taxon>
        <taxon>Holophagales</taxon>
        <taxon>Holophagaceae</taxon>
        <taxon>Mesoterricola</taxon>
    </lineage>
</organism>